<reference evidence="2 3" key="1">
    <citation type="submission" date="2024-02" db="EMBL/GenBank/DDBJ databases">
        <title>Rubritalea halochordaticola NBRC 107102.</title>
        <authorList>
            <person name="Ichikawa N."/>
            <person name="Katano-Makiyama Y."/>
            <person name="Hidaka K."/>
        </authorList>
    </citation>
    <scope>NUCLEOTIDE SEQUENCE [LARGE SCALE GENOMIC DNA]</scope>
    <source>
        <strain evidence="2 3">NBRC 107102</strain>
    </source>
</reference>
<dbReference type="Proteomes" id="UP001424741">
    <property type="component" value="Unassembled WGS sequence"/>
</dbReference>
<gene>
    <name evidence="2" type="ORF">Rhal01_02100</name>
</gene>
<protein>
    <submittedName>
        <fullName evidence="2">Uncharacterized protein</fullName>
    </submittedName>
</protein>
<comment type="caution">
    <text evidence="2">The sequence shown here is derived from an EMBL/GenBank/DDBJ whole genome shotgun (WGS) entry which is preliminary data.</text>
</comment>
<evidence type="ECO:0000313" key="3">
    <source>
        <dbReference type="Proteomes" id="UP001424741"/>
    </source>
</evidence>
<keyword evidence="1" id="KW-0812">Transmembrane</keyword>
<evidence type="ECO:0000313" key="2">
    <source>
        <dbReference type="EMBL" id="GAA5495919.1"/>
    </source>
</evidence>
<sequence>MSLSATNRQRLSDLGLAMACTLGILISREDYTWDDHRIYLRIAILITVGYLTARLINMLGHKLLGR</sequence>
<keyword evidence="1" id="KW-1133">Transmembrane helix</keyword>
<keyword evidence="3" id="KW-1185">Reference proteome</keyword>
<accession>A0ABP9V2U7</accession>
<name>A0ABP9V2U7_9BACT</name>
<evidence type="ECO:0000256" key="1">
    <source>
        <dbReference type="SAM" id="Phobius"/>
    </source>
</evidence>
<keyword evidence="1" id="KW-0472">Membrane</keyword>
<feature type="transmembrane region" description="Helical" evidence="1">
    <location>
        <begin position="38"/>
        <end position="56"/>
    </location>
</feature>
<dbReference type="EMBL" id="BAABRL010000006">
    <property type="protein sequence ID" value="GAA5495919.1"/>
    <property type="molecule type" value="Genomic_DNA"/>
</dbReference>
<dbReference type="RefSeq" id="WP_346188655.1">
    <property type="nucleotide sequence ID" value="NZ_BAABRL010000006.1"/>
</dbReference>
<organism evidence="2 3">
    <name type="scientific">Rubritalea halochordaticola</name>
    <dbReference type="NCBI Taxonomy" id="714537"/>
    <lineage>
        <taxon>Bacteria</taxon>
        <taxon>Pseudomonadati</taxon>
        <taxon>Verrucomicrobiota</taxon>
        <taxon>Verrucomicrobiia</taxon>
        <taxon>Verrucomicrobiales</taxon>
        <taxon>Rubritaleaceae</taxon>
        <taxon>Rubritalea</taxon>
    </lineage>
</organism>
<proteinExistence type="predicted"/>